<keyword evidence="2" id="KW-0472">Membrane</keyword>
<dbReference type="OMA" id="YTWCASC"/>
<evidence type="ECO:0000256" key="1">
    <source>
        <dbReference type="SAM" id="MobiDB-lite"/>
    </source>
</evidence>
<feature type="compositionally biased region" description="Basic residues" evidence="1">
    <location>
        <begin position="1570"/>
        <end position="1584"/>
    </location>
</feature>
<feature type="region of interest" description="Disordered" evidence="1">
    <location>
        <begin position="1556"/>
        <end position="1652"/>
    </location>
</feature>
<dbReference type="GeneTree" id="ENSGT00530000063472"/>
<reference evidence="4" key="3">
    <citation type="submission" date="2025-09" db="UniProtKB">
        <authorList>
            <consortium name="Ensembl"/>
        </authorList>
    </citation>
    <scope>IDENTIFICATION</scope>
    <source>
        <strain evidence="4">broiler</strain>
    </source>
</reference>
<dbReference type="GlyGen" id="A0A8V0YJ32">
    <property type="glycosylation" value="1 site"/>
</dbReference>
<feature type="region of interest" description="Disordered" evidence="1">
    <location>
        <begin position="878"/>
        <end position="910"/>
    </location>
</feature>
<dbReference type="Proteomes" id="UP000000539">
    <property type="component" value="Chromosome 1"/>
</dbReference>
<feature type="compositionally biased region" description="Polar residues" evidence="1">
    <location>
        <begin position="1429"/>
        <end position="1442"/>
    </location>
</feature>
<feature type="compositionally biased region" description="Low complexity" evidence="1">
    <location>
        <begin position="878"/>
        <end position="901"/>
    </location>
</feature>
<keyword evidence="2" id="KW-1133">Transmembrane helix</keyword>
<dbReference type="CTD" id="57670"/>
<dbReference type="PANTHER" id="PTHR21590:SF4">
    <property type="entry name" value="UPF0606 PROTEIN KIAA1549"/>
    <property type="match status" value="1"/>
</dbReference>
<feature type="compositionally biased region" description="Low complexity" evidence="1">
    <location>
        <begin position="1366"/>
        <end position="1377"/>
    </location>
</feature>
<accession>A0A8V0YJ32</accession>
<dbReference type="Pfam" id="PF12877">
    <property type="entry name" value="KIAA1549"/>
    <property type="match status" value="1"/>
</dbReference>
<feature type="transmembrane region" description="Helical" evidence="2">
    <location>
        <begin position="971"/>
        <end position="992"/>
    </location>
</feature>
<feature type="compositionally biased region" description="Polar residues" evidence="1">
    <location>
        <begin position="1390"/>
        <end position="1402"/>
    </location>
</feature>
<keyword evidence="5" id="KW-1185">Reference proteome</keyword>
<organism evidence="4 5">
    <name type="scientific">Gallus gallus</name>
    <name type="common">Chicken</name>
    <dbReference type="NCBI Taxonomy" id="9031"/>
    <lineage>
        <taxon>Eukaryota</taxon>
        <taxon>Metazoa</taxon>
        <taxon>Chordata</taxon>
        <taxon>Craniata</taxon>
        <taxon>Vertebrata</taxon>
        <taxon>Euteleostomi</taxon>
        <taxon>Archelosauria</taxon>
        <taxon>Archosauria</taxon>
        <taxon>Dinosauria</taxon>
        <taxon>Saurischia</taxon>
        <taxon>Theropoda</taxon>
        <taxon>Coelurosauria</taxon>
        <taxon>Aves</taxon>
        <taxon>Neognathae</taxon>
        <taxon>Galloanserae</taxon>
        <taxon>Galliformes</taxon>
        <taxon>Phasianidae</taxon>
        <taxon>Phasianinae</taxon>
        <taxon>Gallus</taxon>
    </lineage>
</organism>
<feature type="region of interest" description="Disordered" evidence="1">
    <location>
        <begin position="1346"/>
        <end position="1459"/>
    </location>
</feature>
<feature type="signal peptide" evidence="3">
    <location>
        <begin position="1"/>
        <end position="30"/>
    </location>
</feature>
<dbReference type="RefSeq" id="XP_015143070.2">
    <property type="nucleotide sequence ID" value="XM_015287584.4"/>
</dbReference>
<feature type="compositionally biased region" description="Basic and acidic residues" evidence="1">
    <location>
        <begin position="1445"/>
        <end position="1458"/>
    </location>
</feature>
<evidence type="ECO:0000313" key="4">
    <source>
        <dbReference type="Ensembl" id="ENSGALP00010018568.1"/>
    </source>
</evidence>
<feature type="transmembrane region" description="Helical" evidence="2">
    <location>
        <begin position="1272"/>
        <end position="1294"/>
    </location>
</feature>
<evidence type="ECO:0000256" key="2">
    <source>
        <dbReference type="SAM" id="Phobius"/>
    </source>
</evidence>
<gene>
    <name evidence="4" type="primary">KIAA1549</name>
</gene>
<dbReference type="OrthoDB" id="10064192at2759"/>
<evidence type="ECO:0000313" key="5">
    <source>
        <dbReference type="Proteomes" id="UP000000539"/>
    </source>
</evidence>
<dbReference type="InterPro" id="IPR024606">
    <property type="entry name" value="KIAA1549"/>
</dbReference>
<feature type="chain" id="PRO_5036449804" evidence="3">
    <location>
        <begin position="31"/>
        <end position="1898"/>
    </location>
</feature>
<name>A0A8V0YJ32_CHICK</name>
<reference evidence="4" key="2">
    <citation type="submission" date="2025-08" db="UniProtKB">
        <authorList>
            <consortium name="Ensembl"/>
        </authorList>
    </citation>
    <scope>IDENTIFICATION</scope>
    <source>
        <strain evidence="4">broiler</strain>
    </source>
</reference>
<evidence type="ECO:0000256" key="3">
    <source>
        <dbReference type="SAM" id="SignalP"/>
    </source>
</evidence>
<reference evidence="4" key="1">
    <citation type="submission" date="2020-11" db="EMBL/GenBank/DDBJ databases">
        <title>Gallus gallus (Chicken) genome, bGalGal1, GRCg7b, maternal haplotype autosomes + Z &amp; W.</title>
        <authorList>
            <person name="Warren W."/>
            <person name="Formenti G."/>
            <person name="Fedrigo O."/>
            <person name="Haase B."/>
            <person name="Mountcastle J."/>
            <person name="Balacco J."/>
            <person name="Tracey A."/>
            <person name="Schneider V."/>
            <person name="Okimoto R."/>
            <person name="Cheng H."/>
            <person name="Hawken R."/>
            <person name="Howe K."/>
            <person name="Jarvis E.D."/>
        </authorList>
    </citation>
    <scope>NUCLEOTIDE SEQUENCE [LARGE SCALE GENOMIC DNA]</scope>
    <source>
        <strain evidence="4">Broiler</strain>
    </source>
</reference>
<dbReference type="FunCoup" id="A0A8V0YJ32">
    <property type="interactions" value="465"/>
</dbReference>
<dbReference type="PANTHER" id="PTHR21590">
    <property type="entry name" value="SEA DOMAIN-CONTAINING PROTEIN"/>
    <property type="match status" value="1"/>
</dbReference>
<proteinExistence type="predicted"/>
<keyword evidence="3" id="KW-0732">Signal</keyword>
<dbReference type="Ensembl" id="ENSGALT00010031720.1">
    <property type="protein sequence ID" value="ENSGALP00010018568.1"/>
    <property type="gene ID" value="ENSGALG00010013209.1"/>
</dbReference>
<dbReference type="KEGG" id="gga:100857885"/>
<keyword evidence="2" id="KW-0812">Transmembrane</keyword>
<sequence length="1898" mass="205231">MAGMTRFAARWRSALPALLPLLLAVPALRGSPAADEMSSEQRNFSFFSMDSKVHQSISGSRTQMALAESTLESQESHFLQTLLSSVTTPIDATSFNQEETARTSEGKSTPLIDFSVTSNEAFLSDDKFISPFPKVQWTPPLKSFAILTDHHSDNTVEAPRETLETPLLTPSLSIFSSPYDILGTAQQKTPLSAVLDYSTSLTELEPFVPDSGILTASRHLPLYPPDTGIYFTPVPSEEVDAMWENINRSVTSLPSGATSEGSPVHLKLLGENSHAAAGATARSGDIYTRMSSRATEAVGVRTDPAPSVPWAIVAATVSAESALFSISLPFATFPGHSAAMSTYPDTVLNAGLFTQKFSSTAPNLPADSEIPSQSELDTELISPVPFTRSYSSCLYCDSVSLLPEAGFSPEHDVGSGDYVETLSFTASEVQGVTPFTTVITDKYELEEPTPEIFDTSFPSRPVVSFSSRFAEIHDSTLFLLSTVDTALDDRKPESSPSYHELPGETSLDISGFQFSLPVAGTVSLAPNTRVEDPATSTVLLETATIPSHLVASHAVSPTTWLESPELKPSESVFLFDKTSTREELSLNISDFSSNLLSTPFLIEPSYLLVSSAVLTSHSVMQSDFSTLLPQTSLTGTSLLSEDVSSWDLATAVSSATDSEVSLFSVGQISYFYSNASSVPGAPVPEIIPSSGFPSGSSVFLEASSVLPVGSEAMFTSAVSGATSQLEPSPSSLQYVAPTLVLPASDTGPLRSSVLLDETNLISVFTTFPTTPILNASSSLLSTGLASDEDIGATVKASLLLTSLSESSTHTTALLTADPDGPTQHADASSILPSPTESLSATTLFVPTQFPLTSLPPTGYDVPTGAGDADTSVAASTIPTTAATSTTGRSSVSSSPPLVTSTRPGATILPSATSTTRQPYVCDIAVPDVYLVTAVLARRAVLQNVSESIREVLRAQFRRSVELEVYKISPKFAFLVTSGPFVYTAIAVINVLVNSSLLRGSAPPILSLQPSFTVPDSRFQVQTVLQFVPRNMDIGFCNFSQRIEKGLTMAFMEVSKQHQEFYNFTVQILNITLSRPGAAFRQGPVSIIFAIRDRYGFLNGSEVSEQLRNLSVVEFSFYLGFPVQQIAEPFHYPKLNVSQLMKSSWVRTVLLGVVDQRIQEEVFQAEMERKLAHLLNEALARGRIWRRASFAGSNIVQIVNVSRLDGVDNPVELIYFVEDQDGERFSALKCSDLMNRVDIQRAAIILGYRIDGTVAQPVEKLKESSSEAQNSNLWIIVGVAVPVAVVLLIVIILYWKLCRTDKLEFQPDTISNIQQRQKLQAPSVKGFDFAKQHLGQHNKDDVLIIHEPAPLPGPIKDTTPSENGDVPSPKSKTSSKPSKTVRHRGRVSPSDADSTASEQSSGRETGEETARPSAVANEGKPRRATKKGPPQSSSGNEQHSSASIFEHVDRMSRSSDASRRVPSKIQLIAMQPMAAPPVQNSVLSDRVAETNKINKEIQTALRHKSEIEHHRNKIRLRAKRKGHYEFPVVDDVVVVDSKEQHRIYRKAQMQIDKILDPGGSVPTVFIEPRKSSRAKRSPKQRRRHQINGSPIDAEKDRLITTDSDGTYKRPPGVNNSAYISDPDLPPEPQTSSSADLGKFPGLPSHPVSQYVPPQPSIEEARQTMHSLLDDAFALVAPSSQAASSTAVTPPGVSAGQPRYVEFGMTPPAAPGLLPRQNFGPGFLQPAELMHPDQQPPEVQYSSRGIYSEEMPSMARPRPVGSTAGSQIQHLTQVGIASRIGGQQVEIPSGRAGHGQPGGPGWPQYRGEDEYARRDAMHMHGHQEYSSSPVFQMPRTSARQPSVPPAQLPHNNLQGQGLCYTTSSTEDLQPGHSSASLIKAIREELLRLSQKQTTVQNFHS</sequence>
<dbReference type="GeneID" id="100857885"/>
<protein>
    <submittedName>
        <fullName evidence="4">KIAA1549</fullName>
    </submittedName>
</protein>